<dbReference type="InterPro" id="IPR036871">
    <property type="entry name" value="PX_dom_sf"/>
</dbReference>
<sequence length="1064" mass="122476">MTKEETGSGHGSEPGSLDSEYDDGLAISDIDVPSPVTSPAEQRKNLDTIYNFRLIHKEPVKFKSPQRRVFNSDHEIYLDIVDYERSVTTHIIYPNLYTIQLRYGEFMWTVKKRYSQIYQLHQQLRLFRASLKIPLPTKAHRERRSSFKQEASRNKHSNKKMPRFPSKPEALIPIEQLPTRMQQLEDYLRSLLKIKIYRNHHELANFFEVSHLSFIYELGDKGKEGMVQKRTQRTASGSSAWNICGCLNQNLCVRCNFVCADLCGSWRTRWLVVKDNFIVYTQPSSGRIKCVLLFDSAFEVSCGIFPTNVLLITNLSRQIVIKCPTRRTARDWQNYIREKLRNEGADFSQRSRYMSFVPPRSNVFGCWLTDGCSYMSAVASALEQAKQEIYIADWWLSPEIQLRRPPNGETYRLDRILQKKADEGVKIFILLYKEVEMALGINSFYSKQRLISECRKPENLKILRHPDHAKAGVFFWAHHEKLVVVDQTIAFLGGIDLCYGRWDDHHHRLTDLGISPEENMASFLSLGMAASLFPTSVTSLNSNSNRESLFEDVMVQPSPENIKCDTPEMGRKSMFDTMKSRMHLWNFSSEDDSDDEYKPSVSSEQNEDVFINEESKLKSNISSYGIKSSLDVSCFDKLWIGKDYTNFILKDFQNLDRPFEDLVDRSKTPRMPWHDVGVMVQGPPARDLARHFIQRWNAVKAEKSKLNPQYPYLLPKSYRNFTEFIIPGLKQNRINCQVVRSISHWSCGALDPEFWEGSIHEAYVDVISKAEHYIYIENQFFITGGQVKNQVGDALVRRIIRAHREGTQFRVYVILPLLPGFEGEVGSPSGTALHAITHWNYASICRGKSSLLSRLKSSGIADPSEYITFHGLRNHAELNDKLVTELIYVHSKLLIADDKIMICGSANINDRSLLGVRDSELAVVITDEDFKPGIMAGKEYMSGRFCGSLRRSLFREHLDLSGPKIKDPVCSEFYHGIWRKTAEKNTKIYEEVFRCLPSDEVKCFDDIKSHFRVPLTNTNLSAAKELLRKIQGYLVMFPLEFLKDESLTPNPGRVEVLLPTSVWT</sequence>
<dbReference type="PANTHER" id="PTHR18896">
    <property type="entry name" value="PHOSPHOLIPASE D"/>
    <property type="match status" value="1"/>
</dbReference>
<dbReference type="Pfam" id="PF00614">
    <property type="entry name" value="PLDc"/>
    <property type="match status" value="1"/>
</dbReference>
<dbReference type="CDD" id="cd06895">
    <property type="entry name" value="PX_PLD"/>
    <property type="match status" value="1"/>
</dbReference>
<feature type="domain" description="PH" evidence="10">
    <location>
        <begin position="221"/>
        <end position="343"/>
    </location>
</feature>
<accession>A0A9P0HLM7</accession>
<organism evidence="12 13">
    <name type="scientific">Nezara viridula</name>
    <name type="common">Southern green stink bug</name>
    <name type="synonym">Cimex viridulus</name>
    <dbReference type="NCBI Taxonomy" id="85310"/>
    <lineage>
        <taxon>Eukaryota</taxon>
        <taxon>Metazoa</taxon>
        <taxon>Ecdysozoa</taxon>
        <taxon>Arthropoda</taxon>
        <taxon>Hexapoda</taxon>
        <taxon>Insecta</taxon>
        <taxon>Pterygota</taxon>
        <taxon>Neoptera</taxon>
        <taxon>Paraneoptera</taxon>
        <taxon>Hemiptera</taxon>
        <taxon>Heteroptera</taxon>
        <taxon>Panheteroptera</taxon>
        <taxon>Pentatomomorpha</taxon>
        <taxon>Pentatomoidea</taxon>
        <taxon>Pentatomidae</taxon>
        <taxon>Pentatominae</taxon>
        <taxon>Nezara</taxon>
    </lineage>
</organism>
<evidence type="ECO:0000313" key="13">
    <source>
        <dbReference type="Proteomes" id="UP001152798"/>
    </source>
</evidence>
<dbReference type="CDD" id="cd09141">
    <property type="entry name" value="PLDc_vPLD1_2_yPLD_like_2"/>
    <property type="match status" value="1"/>
</dbReference>
<proteinExistence type="inferred from homology"/>
<dbReference type="PIRSF" id="PIRSF009376">
    <property type="entry name" value="Phospholipase_D_euk"/>
    <property type="match status" value="1"/>
</dbReference>
<dbReference type="InterPro" id="IPR001736">
    <property type="entry name" value="PLipase_D/transphosphatidylase"/>
</dbReference>
<evidence type="ECO:0000256" key="3">
    <source>
        <dbReference type="ARBA" id="ARBA00022737"/>
    </source>
</evidence>
<evidence type="ECO:0000256" key="6">
    <source>
        <dbReference type="ARBA" id="ARBA00023098"/>
    </source>
</evidence>
<dbReference type="Gene3D" id="3.30.1520.10">
    <property type="entry name" value="Phox-like domain"/>
    <property type="match status" value="1"/>
</dbReference>
<evidence type="ECO:0000256" key="8">
    <source>
        <dbReference type="SAM" id="MobiDB-lite"/>
    </source>
</evidence>
<keyword evidence="4 7" id="KW-0378">Hydrolase</keyword>
<gene>
    <name evidence="12" type="ORF">NEZAVI_LOCUS12296</name>
</gene>
<dbReference type="FunFam" id="3.30.870.10:FF:000011">
    <property type="entry name" value="Phospholipase"/>
    <property type="match status" value="1"/>
</dbReference>
<dbReference type="SUPFAM" id="SSF56024">
    <property type="entry name" value="Phospholipase D/nuclease"/>
    <property type="match status" value="2"/>
</dbReference>
<evidence type="ECO:0000256" key="1">
    <source>
        <dbReference type="ARBA" id="ARBA00000798"/>
    </source>
</evidence>
<dbReference type="InterPro" id="IPR016555">
    <property type="entry name" value="PLipase_D_euk"/>
</dbReference>
<dbReference type="AlphaFoldDB" id="A0A9P0HLM7"/>
<dbReference type="GO" id="GO:0060627">
    <property type="term" value="P:regulation of vesicle-mediated transport"/>
    <property type="evidence" value="ECO:0007669"/>
    <property type="project" value="TreeGrafter"/>
</dbReference>
<dbReference type="OrthoDB" id="14911at2759"/>
<dbReference type="InterPro" id="IPR001683">
    <property type="entry name" value="PX_dom"/>
</dbReference>
<dbReference type="InterPro" id="IPR001849">
    <property type="entry name" value="PH_domain"/>
</dbReference>
<comment type="catalytic activity">
    <reaction evidence="1 7">
        <text>a 1,2-diacyl-sn-glycero-3-phosphocholine + H2O = a 1,2-diacyl-sn-glycero-3-phosphate + choline + H(+)</text>
        <dbReference type="Rhea" id="RHEA:14445"/>
        <dbReference type="ChEBI" id="CHEBI:15354"/>
        <dbReference type="ChEBI" id="CHEBI:15377"/>
        <dbReference type="ChEBI" id="CHEBI:15378"/>
        <dbReference type="ChEBI" id="CHEBI:57643"/>
        <dbReference type="ChEBI" id="CHEBI:58608"/>
        <dbReference type="EC" id="3.1.4.4"/>
    </reaction>
</comment>
<dbReference type="Proteomes" id="UP001152798">
    <property type="component" value="Chromosome 5"/>
</dbReference>
<keyword evidence="5 7" id="KW-0442">Lipid degradation</keyword>
<dbReference type="GO" id="GO:0006654">
    <property type="term" value="P:phosphatidic acid biosynthetic process"/>
    <property type="evidence" value="ECO:0007669"/>
    <property type="project" value="InterPro"/>
</dbReference>
<reference evidence="12" key="1">
    <citation type="submission" date="2022-01" db="EMBL/GenBank/DDBJ databases">
        <authorList>
            <person name="King R."/>
        </authorList>
    </citation>
    <scope>NUCLEOTIDE SEQUENCE</scope>
</reference>
<dbReference type="SMART" id="SM00312">
    <property type="entry name" value="PX"/>
    <property type="match status" value="1"/>
</dbReference>
<evidence type="ECO:0000256" key="4">
    <source>
        <dbReference type="ARBA" id="ARBA00022801"/>
    </source>
</evidence>
<protein>
    <recommendedName>
        <fullName evidence="7">Phospholipase</fullName>
        <ecNumber evidence="7">3.1.4.4</ecNumber>
    </recommendedName>
</protein>
<feature type="domain" description="PLD phosphodiesterase" evidence="9">
    <location>
        <begin position="885"/>
        <end position="912"/>
    </location>
</feature>
<name>A0A9P0HLM7_NEZVI</name>
<keyword evidence="6" id="KW-0443">Lipid metabolism</keyword>
<dbReference type="Gene3D" id="3.30.870.10">
    <property type="entry name" value="Endonuclease Chain A"/>
    <property type="match status" value="3"/>
</dbReference>
<dbReference type="Pfam" id="PF00787">
    <property type="entry name" value="PX"/>
    <property type="match status" value="1"/>
</dbReference>
<dbReference type="SUPFAM" id="SSF50729">
    <property type="entry name" value="PH domain-like"/>
    <property type="match status" value="1"/>
</dbReference>
<dbReference type="SMART" id="SM00155">
    <property type="entry name" value="PLDc"/>
    <property type="match status" value="2"/>
</dbReference>
<dbReference type="EC" id="3.1.4.4" evidence="7"/>
<comment type="similarity">
    <text evidence="2 7">Belongs to the phospholipase D family.</text>
</comment>
<feature type="region of interest" description="Disordered" evidence="8">
    <location>
        <begin position="1"/>
        <end position="41"/>
    </location>
</feature>
<keyword evidence="3" id="KW-0677">Repeat</keyword>
<evidence type="ECO:0000259" key="11">
    <source>
        <dbReference type="SMART" id="SM00312"/>
    </source>
</evidence>
<feature type="compositionally biased region" description="Basic and acidic residues" evidence="8">
    <location>
        <begin position="144"/>
        <end position="153"/>
    </location>
</feature>
<feature type="region of interest" description="Disordered" evidence="8">
    <location>
        <begin position="138"/>
        <end position="166"/>
    </location>
</feature>
<dbReference type="GO" id="GO:0004630">
    <property type="term" value="F:phospholipase D activity"/>
    <property type="evidence" value="ECO:0007669"/>
    <property type="project" value="UniProtKB-UniRule"/>
</dbReference>
<dbReference type="CDD" id="cd09138">
    <property type="entry name" value="PLDc_vPLD1_2_yPLD_like_1"/>
    <property type="match status" value="1"/>
</dbReference>
<dbReference type="GO" id="GO:0035091">
    <property type="term" value="F:phosphatidylinositol binding"/>
    <property type="evidence" value="ECO:0007669"/>
    <property type="project" value="InterPro"/>
</dbReference>
<dbReference type="PANTHER" id="PTHR18896:SF76">
    <property type="entry name" value="PHOSPHOLIPASE"/>
    <property type="match status" value="1"/>
</dbReference>
<feature type="domain" description="PX" evidence="11">
    <location>
        <begin position="73"/>
        <end position="210"/>
    </location>
</feature>
<evidence type="ECO:0000259" key="9">
    <source>
        <dbReference type="SMART" id="SM00155"/>
    </source>
</evidence>
<evidence type="ECO:0000259" key="10">
    <source>
        <dbReference type="SMART" id="SM00233"/>
    </source>
</evidence>
<feature type="domain" description="PLD phosphodiesterase" evidence="9">
    <location>
        <begin position="474"/>
        <end position="501"/>
    </location>
</feature>
<dbReference type="Pfam" id="PF13091">
    <property type="entry name" value="PLDc_2"/>
    <property type="match status" value="1"/>
</dbReference>
<evidence type="ECO:0000256" key="5">
    <source>
        <dbReference type="ARBA" id="ARBA00022963"/>
    </source>
</evidence>
<dbReference type="GO" id="GO:0035556">
    <property type="term" value="P:intracellular signal transduction"/>
    <property type="evidence" value="ECO:0007669"/>
    <property type="project" value="InterPro"/>
</dbReference>
<dbReference type="InterPro" id="IPR025202">
    <property type="entry name" value="PLD-like_dom"/>
</dbReference>
<dbReference type="EMBL" id="OV725081">
    <property type="protein sequence ID" value="CAH1403731.1"/>
    <property type="molecule type" value="Genomic_DNA"/>
</dbReference>
<evidence type="ECO:0000313" key="12">
    <source>
        <dbReference type="EMBL" id="CAH1403731.1"/>
    </source>
</evidence>
<keyword evidence="13" id="KW-1185">Reference proteome</keyword>
<evidence type="ECO:0000256" key="2">
    <source>
        <dbReference type="ARBA" id="ARBA00008664"/>
    </source>
</evidence>
<dbReference type="SMART" id="SM00233">
    <property type="entry name" value="PH"/>
    <property type="match status" value="1"/>
</dbReference>
<evidence type="ECO:0000256" key="7">
    <source>
        <dbReference type="PIRNR" id="PIRNR009376"/>
    </source>
</evidence>
<dbReference type="SUPFAM" id="SSF64268">
    <property type="entry name" value="PX domain"/>
    <property type="match status" value="1"/>
</dbReference>
<dbReference type="CDD" id="cd01254">
    <property type="entry name" value="PH_PLD"/>
    <property type="match status" value="1"/>
</dbReference>
<dbReference type="GO" id="GO:0009395">
    <property type="term" value="P:phospholipid catabolic process"/>
    <property type="evidence" value="ECO:0007669"/>
    <property type="project" value="TreeGrafter"/>
</dbReference>
<dbReference type="InterPro" id="IPR015679">
    <property type="entry name" value="PLipase_D_fam"/>
</dbReference>